<evidence type="ECO:0000313" key="1">
    <source>
        <dbReference type="EMBL" id="KAF0726647.1"/>
    </source>
</evidence>
<keyword evidence="2" id="KW-1185">Reference proteome</keyword>
<dbReference type="EMBL" id="VJMJ01000212">
    <property type="protein sequence ID" value="KAF0726647.1"/>
    <property type="molecule type" value="Genomic_DNA"/>
</dbReference>
<accession>A0A6G0WHH9</accession>
<dbReference type="Proteomes" id="UP000481153">
    <property type="component" value="Unassembled WGS sequence"/>
</dbReference>
<proteinExistence type="predicted"/>
<organism evidence="1 2">
    <name type="scientific">Aphanomyces euteiches</name>
    <dbReference type="NCBI Taxonomy" id="100861"/>
    <lineage>
        <taxon>Eukaryota</taxon>
        <taxon>Sar</taxon>
        <taxon>Stramenopiles</taxon>
        <taxon>Oomycota</taxon>
        <taxon>Saprolegniomycetes</taxon>
        <taxon>Saprolegniales</taxon>
        <taxon>Verrucalvaceae</taxon>
        <taxon>Aphanomyces</taxon>
    </lineage>
</organism>
<gene>
    <name evidence="1" type="ORF">Ae201684_015156</name>
</gene>
<reference evidence="1 2" key="1">
    <citation type="submission" date="2019-07" db="EMBL/GenBank/DDBJ databases">
        <title>Genomics analysis of Aphanomyces spp. identifies a new class of oomycete effector associated with host adaptation.</title>
        <authorList>
            <person name="Gaulin E."/>
        </authorList>
    </citation>
    <scope>NUCLEOTIDE SEQUENCE [LARGE SCALE GENOMIC DNA]</scope>
    <source>
        <strain evidence="1 2">ATCC 201684</strain>
    </source>
</reference>
<name>A0A6G0WHH9_9STRA</name>
<comment type="caution">
    <text evidence="1">The sequence shown here is derived from an EMBL/GenBank/DDBJ whole genome shotgun (WGS) entry which is preliminary data.</text>
</comment>
<dbReference type="AlphaFoldDB" id="A0A6G0WHH9"/>
<evidence type="ECO:0000313" key="2">
    <source>
        <dbReference type="Proteomes" id="UP000481153"/>
    </source>
</evidence>
<protein>
    <submittedName>
        <fullName evidence="1">Uncharacterized protein</fullName>
    </submittedName>
</protein>
<sequence>MSSRTADCAAQKVLQQLIDVGLAPEVFKDFNSTVFALHLRNTKMSNNLRVTTNRAKGGRGVVERDDGELGIPQLGKRKATVVPPPQDFEKFDNNSLRKSWIHCSSLL</sequence>